<feature type="region of interest" description="Disordered" evidence="1">
    <location>
        <begin position="191"/>
        <end position="224"/>
    </location>
</feature>
<dbReference type="Proteomes" id="UP000017559">
    <property type="component" value="Unassembled WGS sequence"/>
</dbReference>
<dbReference type="KEGG" id="mrr:Moror_6847"/>
<keyword evidence="2" id="KW-0812">Transmembrane</keyword>
<feature type="region of interest" description="Disordered" evidence="1">
    <location>
        <begin position="38"/>
        <end position="64"/>
    </location>
</feature>
<accession>V2XSB0</accession>
<dbReference type="EMBL" id="AWSO01000045">
    <property type="protein sequence ID" value="ESK96627.1"/>
    <property type="molecule type" value="Genomic_DNA"/>
</dbReference>
<feature type="transmembrane region" description="Helical" evidence="2">
    <location>
        <begin position="6"/>
        <end position="29"/>
    </location>
</feature>
<dbReference type="AlphaFoldDB" id="V2XSB0"/>
<keyword evidence="2" id="KW-1133">Transmembrane helix</keyword>
<keyword evidence="4" id="KW-1185">Reference proteome</keyword>
<evidence type="ECO:0000313" key="3">
    <source>
        <dbReference type="EMBL" id="ESK96627.1"/>
    </source>
</evidence>
<name>V2XSB0_MONRO</name>
<proteinExistence type="predicted"/>
<feature type="compositionally biased region" description="Polar residues" evidence="1">
    <location>
        <begin position="54"/>
        <end position="64"/>
    </location>
</feature>
<organism evidence="3 4">
    <name type="scientific">Moniliophthora roreri (strain MCA 2997)</name>
    <name type="common">Cocoa frosty pod rot fungus</name>
    <name type="synonym">Crinipellis roreri</name>
    <dbReference type="NCBI Taxonomy" id="1381753"/>
    <lineage>
        <taxon>Eukaryota</taxon>
        <taxon>Fungi</taxon>
        <taxon>Dikarya</taxon>
        <taxon>Basidiomycota</taxon>
        <taxon>Agaricomycotina</taxon>
        <taxon>Agaricomycetes</taxon>
        <taxon>Agaricomycetidae</taxon>
        <taxon>Agaricales</taxon>
        <taxon>Marasmiineae</taxon>
        <taxon>Marasmiaceae</taxon>
        <taxon>Moniliophthora</taxon>
    </lineage>
</organism>
<evidence type="ECO:0000256" key="2">
    <source>
        <dbReference type="SAM" id="Phobius"/>
    </source>
</evidence>
<dbReference type="CDD" id="cd12087">
    <property type="entry name" value="TM_EGFR-like"/>
    <property type="match status" value="1"/>
</dbReference>
<sequence length="273" mass="30063">MSLKSQEITGIVLGVLAFFTGLLLVLVTIRRRKRRHLQQRQLVGAEKMSEKRFSTSSSSVPLTRPPTSASLFIPSISDAESRRTTLQPDDCSDASVSCLEQGDLSTLASNECIRESWLTTPAGSPKEPHYKTYSGLKRPHSICSSDSMSMYSVASAPREFHDWLFAARGSKSRVSSLVDYDIKSVHSMATSTSPDVYTQDPASVGEQRSNVPIRPLPDVSAPPVPAIPPHLRNIRPLPRPPPVVRKPVPYHSLARPAVPPRSHLRPPMEGIRE</sequence>
<reference evidence="3 4" key="1">
    <citation type="journal article" date="2014" name="BMC Genomics">
        <title>Genome and secretome analysis of the hemibiotrophic fungal pathogen, Moniliophthora roreri, which causes frosty pod rot disease of cacao: mechanisms of the biotrophic and necrotrophic phases.</title>
        <authorList>
            <person name="Meinhardt L.W."/>
            <person name="Costa G.G.L."/>
            <person name="Thomazella D.P.T."/>
            <person name="Teixeira P.J.P.L."/>
            <person name="Carazzolle M.F."/>
            <person name="Schuster S.C."/>
            <person name="Carlson J.E."/>
            <person name="Guiltinan M.J."/>
            <person name="Mieczkowski P."/>
            <person name="Farmer A."/>
            <person name="Ramaraj T."/>
            <person name="Crozier J."/>
            <person name="Davis R.E."/>
            <person name="Shao J."/>
            <person name="Melnick R.L."/>
            <person name="Pereira G.A.G."/>
            <person name="Bailey B.A."/>
        </authorList>
    </citation>
    <scope>NUCLEOTIDE SEQUENCE [LARGE SCALE GENOMIC DNA]</scope>
    <source>
        <strain evidence="3 4">MCA 2997</strain>
    </source>
</reference>
<keyword evidence="2" id="KW-0472">Membrane</keyword>
<evidence type="ECO:0000313" key="4">
    <source>
        <dbReference type="Proteomes" id="UP000017559"/>
    </source>
</evidence>
<dbReference type="HOGENOM" id="CLU_1019714_0_0_1"/>
<gene>
    <name evidence="3" type="ORF">Moror_6847</name>
</gene>
<feature type="region of interest" description="Disordered" evidence="1">
    <location>
        <begin position="252"/>
        <end position="273"/>
    </location>
</feature>
<protein>
    <submittedName>
        <fullName evidence="3">Uncharacterized protein</fullName>
    </submittedName>
</protein>
<comment type="caution">
    <text evidence="3">The sequence shown here is derived from an EMBL/GenBank/DDBJ whole genome shotgun (WGS) entry which is preliminary data.</text>
</comment>
<evidence type="ECO:0000256" key="1">
    <source>
        <dbReference type="SAM" id="MobiDB-lite"/>
    </source>
</evidence>